<dbReference type="InterPro" id="IPR001087">
    <property type="entry name" value="GDSL"/>
</dbReference>
<gene>
    <name evidence="2" type="ORF">K444DRAFT_664464</name>
</gene>
<dbReference type="EMBL" id="KZ613822">
    <property type="protein sequence ID" value="PMD58363.1"/>
    <property type="molecule type" value="Genomic_DNA"/>
</dbReference>
<keyword evidence="1" id="KW-0732">Signal</keyword>
<dbReference type="InterPro" id="IPR036514">
    <property type="entry name" value="SGNH_hydro_sf"/>
</dbReference>
<evidence type="ECO:0000256" key="1">
    <source>
        <dbReference type="SAM" id="SignalP"/>
    </source>
</evidence>
<dbReference type="CDD" id="cd01833">
    <property type="entry name" value="XynB_like"/>
    <property type="match status" value="1"/>
</dbReference>
<dbReference type="PANTHER" id="PTHR30383:SF5">
    <property type="entry name" value="SGNH HYDROLASE-TYPE ESTERASE DOMAIN-CONTAINING PROTEIN"/>
    <property type="match status" value="1"/>
</dbReference>
<dbReference type="GeneID" id="36595042"/>
<evidence type="ECO:0000313" key="3">
    <source>
        <dbReference type="Proteomes" id="UP000235371"/>
    </source>
</evidence>
<keyword evidence="3" id="KW-1185">Reference proteome</keyword>
<dbReference type="Gene3D" id="3.40.50.1110">
    <property type="entry name" value="SGNH hydrolase"/>
    <property type="match status" value="1"/>
</dbReference>
<accession>A0A2J6T5Y2</accession>
<feature type="signal peptide" evidence="1">
    <location>
        <begin position="1"/>
        <end position="26"/>
    </location>
</feature>
<dbReference type="Pfam" id="PF00657">
    <property type="entry name" value="Lipase_GDSL"/>
    <property type="match status" value="1"/>
</dbReference>
<dbReference type="OrthoDB" id="3915838at2759"/>
<sequence>MFITQTKLSPVLYLICSFCLLGYSAAAPPTRADRTLVGQPIGNGNPIPLRILPLGDSITWGTLSTDGNGYRQDLLDLLSGTPVQYIGSQRSGNMTNNFNEGHPGATISQITGFANQSLPQRPNLILLMAGTNDMIKDVDPVDAPQRLGNLLDECLAACPDAVLISAQLTPTTNATATAFMNVFNPTISRLAASRVSAGKKVMTVDMRSYVNTTELKDGLHPTDCGYNQMAIGWQDAIRQAISMGWITPPVAVNGLSS</sequence>
<dbReference type="InterPro" id="IPR051532">
    <property type="entry name" value="Ester_Hydrolysis_Enzymes"/>
</dbReference>
<protein>
    <submittedName>
        <fullName evidence="2">Carbohydrate esterase family 3 protein</fullName>
    </submittedName>
</protein>
<dbReference type="SUPFAM" id="SSF52266">
    <property type="entry name" value="SGNH hydrolase"/>
    <property type="match status" value="1"/>
</dbReference>
<dbReference type="InParanoid" id="A0A2J6T5Y2"/>
<dbReference type="STRING" id="1095630.A0A2J6T5Y2"/>
<evidence type="ECO:0000313" key="2">
    <source>
        <dbReference type="EMBL" id="PMD58363.1"/>
    </source>
</evidence>
<dbReference type="GO" id="GO:0004622">
    <property type="term" value="F:phosphatidylcholine lysophospholipase activity"/>
    <property type="evidence" value="ECO:0007669"/>
    <property type="project" value="TreeGrafter"/>
</dbReference>
<reference evidence="2 3" key="1">
    <citation type="submission" date="2016-04" db="EMBL/GenBank/DDBJ databases">
        <title>A degradative enzymes factory behind the ericoid mycorrhizal symbiosis.</title>
        <authorList>
            <consortium name="DOE Joint Genome Institute"/>
            <person name="Martino E."/>
            <person name="Morin E."/>
            <person name="Grelet G."/>
            <person name="Kuo A."/>
            <person name="Kohler A."/>
            <person name="Daghino S."/>
            <person name="Barry K."/>
            <person name="Choi C."/>
            <person name="Cichocki N."/>
            <person name="Clum A."/>
            <person name="Copeland A."/>
            <person name="Hainaut M."/>
            <person name="Haridas S."/>
            <person name="Labutti K."/>
            <person name="Lindquist E."/>
            <person name="Lipzen A."/>
            <person name="Khouja H.-R."/>
            <person name="Murat C."/>
            <person name="Ohm R."/>
            <person name="Olson A."/>
            <person name="Spatafora J."/>
            <person name="Veneault-Fourrey C."/>
            <person name="Henrissat B."/>
            <person name="Grigoriev I."/>
            <person name="Martin F."/>
            <person name="Perotto S."/>
        </authorList>
    </citation>
    <scope>NUCLEOTIDE SEQUENCE [LARGE SCALE GENOMIC DNA]</scope>
    <source>
        <strain evidence="2 3">E</strain>
    </source>
</reference>
<feature type="chain" id="PRO_5014327164" evidence="1">
    <location>
        <begin position="27"/>
        <end position="257"/>
    </location>
</feature>
<dbReference type="AlphaFoldDB" id="A0A2J6T5Y2"/>
<dbReference type="RefSeq" id="XP_024735267.1">
    <property type="nucleotide sequence ID" value="XM_024886966.1"/>
</dbReference>
<proteinExistence type="predicted"/>
<name>A0A2J6T5Y2_9HELO</name>
<dbReference type="PANTHER" id="PTHR30383">
    <property type="entry name" value="THIOESTERASE 1/PROTEASE 1/LYSOPHOSPHOLIPASE L1"/>
    <property type="match status" value="1"/>
</dbReference>
<organism evidence="2 3">
    <name type="scientific">Hyaloscypha bicolor E</name>
    <dbReference type="NCBI Taxonomy" id="1095630"/>
    <lineage>
        <taxon>Eukaryota</taxon>
        <taxon>Fungi</taxon>
        <taxon>Dikarya</taxon>
        <taxon>Ascomycota</taxon>
        <taxon>Pezizomycotina</taxon>
        <taxon>Leotiomycetes</taxon>
        <taxon>Helotiales</taxon>
        <taxon>Hyaloscyphaceae</taxon>
        <taxon>Hyaloscypha</taxon>
        <taxon>Hyaloscypha bicolor</taxon>
    </lineage>
</organism>
<dbReference type="Proteomes" id="UP000235371">
    <property type="component" value="Unassembled WGS sequence"/>
</dbReference>